<evidence type="ECO:0000313" key="10">
    <source>
        <dbReference type="EMBL" id="KIX09882.1"/>
    </source>
</evidence>
<dbReference type="RefSeq" id="XP_013277018.1">
    <property type="nucleotide sequence ID" value="XM_013421564.1"/>
</dbReference>
<reference evidence="10 11" key="1">
    <citation type="submission" date="2015-01" db="EMBL/GenBank/DDBJ databases">
        <title>The Genome Sequence of Rhinocladiella mackenzie CBS 650.93.</title>
        <authorList>
            <consortium name="The Broad Institute Genomics Platform"/>
            <person name="Cuomo C."/>
            <person name="de Hoog S."/>
            <person name="Gorbushina A."/>
            <person name="Stielow B."/>
            <person name="Teixiera M."/>
            <person name="Abouelleil A."/>
            <person name="Chapman S.B."/>
            <person name="Priest M."/>
            <person name="Young S.K."/>
            <person name="Wortman J."/>
            <person name="Nusbaum C."/>
            <person name="Birren B."/>
        </authorList>
    </citation>
    <scope>NUCLEOTIDE SEQUENCE [LARGE SCALE GENOMIC DNA]</scope>
    <source>
        <strain evidence="10 11">CBS 650.93</strain>
    </source>
</reference>
<organism evidence="10 11">
    <name type="scientific">Rhinocladiella mackenziei CBS 650.93</name>
    <dbReference type="NCBI Taxonomy" id="1442369"/>
    <lineage>
        <taxon>Eukaryota</taxon>
        <taxon>Fungi</taxon>
        <taxon>Dikarya</taxon>
        <taxon>Ascomycota</taxon>
        <taxon>Pezizomycotina</taxon>
        <taxon>Eurotiomycetes</taxon>
        <taxon>Chaetothyriomycetidae</taxon>
        <taxon>Chaetothyriales</taxon>
        <taxon>Herpotrichiellaceae</taxon>
        <taxon>Rhinocladiella</taxon>
    </lineage>
</organism>
<dbReference type="InterPro" id="IPR002401">
    <property type="entry name" value="Cyt_P450_E_grp-I"/>
</dbReference>
<keyword evidence="3 8" id="KW-0349">Heme</keyword>
<dbReference type="SUPFAM" id="SSF48264">
    <property type="entry name" value="Cytochrome P450"/>
    <property type="match status" value="1"/>
</dbReference>
<proteinExistence type="predicted"/>
<dbReference type="Pfam" id="PF00067">
    <property type="entry name" value="p450"/>
    <property type="match status" value="1"/>
</dbReference>
<dbReference type="GO" id="GO:0016705">
    <property type="term" value="F:oxidoreductase activity, acting on paired donors, with incorporation or reduction of molecular oxygen"/>
    <property type="evidence" value="ECO:0007669"/>
    <property type="project" value="InterPro"/>
</dbReference>
<evidence type="ECO:0000256" key="1">
    <source>
        <dbReference type="ARBA" id="ARBA00001971"/>
    </source>
</evidence>
<dbReference type="STRING" id="1442369.A0A0D2G550"/>
<keyword evidence="7" id="KW-0503">Monooxygenase</keyword>
<evidence type="ECO:0000313" key="11">
    <source>
        <dbReference type="Proteomes" id="UP000053617"/>
    </source>
</evidence>
<dbReference type="VEuPathDB" id="FungiDB:Z518_00963"/>
<evidence type="ECO:0000256" key="2">
    <source>
        <dbReference type="ARBA" id="ARBA00005179"/>
    </source>
</evidence>
<dbReference type="Proteomes" id="UP000053617">
    <property type="component" value="Unassembled WGS sequence"/>
</dbReference>
<evidence type="ECO:0000256" key="8">
    <source>
        <dbReference type="PIRSR" id="PIRSR602401-1"/>
    </source>
</evidence>
<dbReference type="InterPro" id="IPR001128">
    <property type="entry name" value="Cyt_P450"/>
</dbReference>
<evidence type="ECO:0000256" key="9">
    <source>
        <dbReference type="SAM" id="MobiDB-lite"/>
    </source>
</evidence>
<evidence type="ECO:0000256" key="4">
    <source>
        <dbReference type="ARBA" id="ARBA00022723"/>
    </source>
</evidence>
<accession>A0A0D2G550</accession>
<dbReference type="InterPro" id="IPR050121">
    <property type="entry name" value="Cytochrome_P450_monoxygenase"/>
</dbReference>
<dbReference type="Gene3D" id="1.10.630.10">
    <property type="entry name" value="Cytochrome P450"/>
    <property type="match status" value="1"/>
</dbReference>
<evidence type="ECO:0000256" key="3">
    <source>
        <dbReference type="ARBA" id="ARBA00022617"/>
    </source>
</evidence>
<dbReference type="GO" id="GO:0004497">
    <property type="term" value="F:monooxygenase activity"/>
    <property type="evidence" value="ECO:0007669"/>
    <property type="project" value="UniProtKB-KW"/>
</dbReference>
<feature type="region of interest" description="Disordered" evidence="9">
    <location>
        <begin position="267"/>
        <end position="288"/>
    </location>
</feature>
<keyword evidence="5" id="KW-0560">Oxidoreductase</keyword>
<dbReference type="HOGENOM" id="CLU_020492_1_0_1"/>
<dbReference type="PRINTS" id="PR00385">
    <property type="entry name" value="P450"/>
</dbReference>
<dbReference type="InterPro" id="IPR036396">
    <property type="entry name" value="Cyt_P450_sf"/>
</dbReference>
<feature type="binding site" description="axial binding residue" evidence="8">
    <location>
        <position position="502"/>
    </location>
    <ligand>
        <name>heme</name>
        <dbReference type="ChEBI" id="CHEBI:30413"/>
    </ligand>
    <ligandPart>
        <name>Fe</name>
        <dbReference type="ChEBI" id="CHEBI:18248"/>
    </ligandPart>
</feature>
<evidence type="ECO:0008006" key="12">
    <source>
        <dbReference type="Google" id="ProtNLM"/>
    </source>
</evidence>
<dbReference type="PRINTS" id="PR00463">
    <property type="entry name" value="EP450I"/>
</dbReference>
<keyword evidence="11" id="KW-1185">Reference proteome</keyword>
<comment type="pathway">
    <text evidence="2">Secondary metabolite biosynthesis.</text>
</comment>
<keyword evidence="4 8" id="KW-0479">Metal-binding</keyword>
<comment type="cofactor">
    <cofactor evidence="1 8">
        <name>heme</name>
        <dbReference type="ChEBI" id="CHEBI:30413"/>
    </cofactor>
</comment>
<evidence type="ECO:0000256" key="6">
    <source>
        <dbReference type="ARBA" id="ARBA00023004"/>
    </source>
</evidence>
<name>A0A0D2G550_9EURO</name>
<evidence type="ECO:0000256" key="7">
    <source>
        <dbReference type="ARBA" id="ARBA00023033"/>
    </source>
</evidence>
<sequence length="585" mass="65661">MWRIISAIFALLTAGTVYFVNLFYKKRKELQGLPQPPMESIFWGHLPLAIECSKLFPPDGHIQNWFHYIRKKYNLGDVFYLDWWPLGPRLLFIADPELTSKYITAGQSLPKSQLTTGYVNQLLGTNNMITAEGPHWKSLRSIFNPGFSASHLITLVPYMVDSSLLFLEILRERAKRNELISLSDYATRLTADIIGKVAMDSDFDSQKRPHPIMSTFRKHVSLMPSETSLEPLKGFNLIQPIRLWLNTRKLDALIGAEIDKRIEHRASQRYQANGTTGTTSGEKKKDRQRPIIHLALDANEKEVASQAAGKGSSSGSGMTKSFRKTAIDSIKTFIFAGHDNTSTTISYAMYLLHLHKEVHAKVLSELSSVFGPGFTSSSIAASIKADPHSINHLEYLHAVIKETLRIFSPGSTVRGLRRLSDISSAKECTFTDPSTGNICPLAGFDIWIVSQIIQRNESYFPDPINFVPERFIPSMTPYLDCKMHTPAGRDAWRPFEKGPRNCIGQELAMIEMKVVLALVVPEVDFTAEYDGKKMEEWTPVETRDEFADGIPGAIRLSVEGHKPFQVLSGRGATRGGMTGRLTVRR</sequence>
<dbReference type="OrthoDB" id="10029320at2759"/>
<dbReference type="EMBL" id="KN847475">
    <property type="protein sequence ID" value="KIX09882.1"/>
    <property type="molecule type" value="Genomic_DNA"/>
</dbReference>
<dbReference type="GeneID" id="25289034"/>
<gene>
    <name evidence="10" type="ORF">Z518_00963</name>
</gene>
<evidence type="ECO:0000256" key="5">
    <source>
        <dbReference type="ARBA" id="ARBA00023002"/>
    </source>
</evidence>
<protein>
    <recommendedName>
        <fullName evidence="12">Cytochrome P450</fullName>
    </recommendedName>
</protein>
<keyword evidence="6 8" id="KW-0408">Iron</keyword>
<dbReference type="PANTHER" id="PTHR24305">
    <property type="entry name" value="CYTOCHROME P450"/>
    <property type="match status" value="1"/>
</dbReference>
<dbReference type="AlphaFoldDB" id="A0A0D2G550"/>
<dbReference type="GO" id="GO:0005506">
    <property type="term" value="F:iron ion binding"/>
    <property type="evidence" value="ECO:0007669"/>
    <property type="project" value="InterPro"/>
</dbReference>
<dbReference type="PANTHER" id="PTHR24305:SF107">
    <property type="entry name" value="P450, PUTATIVE (EUROFUNG)-RELATED"/>
    <property type="match status" value="1"/>
</dbReference>
<dbReference type="GO" id="GO:0020037">
    <property type="term" value="F:heme binding"/>
    <property type="evidence" value="ECO:0007669"/>
    <property type="project" value="InterPro"/>
</dbReference>